<protein>
    <submittedName>
        <fullName evidence="1">Uncharacterized protein</fullName>
    </submittedName>
</protein>
<feature type="non-terminal residue" evidence="1">
    <location>
        <position position="166"/>
    </location>
</feature>
<name>A0A0F9JIG4_9ZZZZ</name>
<accession>A0A0F9JIG4</accession>
<proteinExistence type="predicted"/>
<gene>
    <name evidence="1" type="ORF">LCGC14_1752780</name>
</gene>
<comment type="caution">
    <text evidence="1">The sequence shown here is derived from an EMBL/GenBank/DDBJ whole genome shotgun (WGS) entry which is preliminary data.</text>
</comment>
<sequence length="166" mass="18032">MSNGQAVNQQFITRFGQDLLAFLRHRPGVALESIDHATPEMDFDLGSARENKQIHDRSGDRIFITALTGVAYIRIRPGGAKYKLRLGSISLPFKKLYLTNTAQAGKTLSLIIGYGAFVDFISSNWDVLNTISGKDFATQATLALIKAKTDNLDVALSTKALEGGGN</sequence>
<dbReference type="EMBL" id="LAZR01016191">
    <property type="protein sequence ID" value="KKM05561.1"/>
    <property type="molecule type" value="Genomic_DNA"/>
</dbReference>
<evidence type="ECO:0000313" key="1">
    <source>
        <dbReference type="EMBL" id="KKM05561.1"/>
    </source>
</evidence>
<dbReference type="AlphaFoldDB" id="A0A0F9JIG4"/>
<organism evidence="1">
    <name type="scientific">marine sediment metagenome</name>
    <dbReference type="NCBI Taxonomy" id="412755"/>
    <lineage>
        <taxon>unclassified sequences</taxon>
        <taxon>metagenomes</taxon>
        <taxon>ecological metagenomes</taxon>
    </lineage>
</organism>
<reference evidence="1" key="1">
    <citation type="journal article" date="2015" name="Nature">
        <title>Complex archaea that bridge the gap between prokaryotes and eukaryotes.</title>
        <authorList>
            <person name="Spang A."/>
            <person name="Saw J.H."/>
            <person name="Jorgensen S.L."/>
            <person name="Zaremba-Niedzwiedzka K."/>
            <person name="Martijn J."/>
            <person name="Lind A.E."/>
            <person name="van Eijk R."/>
            <person name="Schleper C."/>
            <person name="Guy L."/>
            <person name="Ettema T.J."/>
        </authorList>
    </citation>
    <scope>NUCLEOTIDE SEQUENCE</scope>
</reference>